<sequence length="251" mass="28054">MEKDIDINLPTYQSQMVVECYLEPGQPARLSLVESSSYLAKPDLVIIQDAEVIIARNGVPQTLTYGVGMDEVTRKFYTHTTNEAIQANPGDVFTLSITDPKGRKLVGITTILPPVKIDTVEFNFNDKEQALVLTRFKDDSTTEDYYQYSVHRDSLFHKAEIDYTSSDELNNGQPFVFGTGYDFDPGDSLIVTLHHFDKAFFDFHESVEDAKNANGNPFAQPGSVKSTVQGGLGVFTNLAYDRRKLVVPPKK</sequence>
<proteinExistence type="predicted"/>
<name>A0A7L7L4S2_9BACT</name>
<accession>A0A7L7L4S2</accession>
<gene>
    <name evidence="1" type="ORF">HUW48_06935</name>
</gene>
<dbReference type="EMBL" id="CP055153">
    <property type="protein sequence ID" value="QMU27796.1"/>
    <property type="molecule type" value="Genomic_DNA"/>
</dbReference>
<organism evidence="1 2">
    <name type="scientific">Adhaeribacter radiodurans</name>
    <dbReference type="NCBI Taxonomy" id="2745197"/>
    <lineage>
        <taxon>Bacteria</taxon>
        <taxon>Pseudomonadati</taxon>
        <taxon>Bacteroidota</taxon>
        <taxon>Cytophagia</taxon>
        <taxon>Cytophagales</taxon>
        <taxon>Hymenobacteraceae</taxon>
        <taxon>Adhaeribacter</taxon>
    </lineage>
</organism>
<dbReference type="Proteomes" id="UP000514509">
    <property type="component" value="Chromosome"/>
</dbReference>
<keyword evidence="2" id="KW-1185">Reference proteome</keyword>
<reference evidence="1 2" key="1">
    <citation type="submission" date="2020-06" db="EMBL/GenBank/DDBJ databases">
        <authorList>
            <person name="Hwang Y.J."/>
        </authorList>
    </citation>
    <scope>NUCLEOTIDE SEQUENCE [LARGE SCALE GENOMIC DNA]</scope>
    <source>
        <strain evidence="1 2">KUDC8001</strain>
    </source>
</reference>
<evidence type="ECO:0000313" key="1">
    <source>
        <dbReference type="EMBL" id="QMU27796.1"/>
    </source>
</evidence>
<dbReference type="Pfam" id="PF14054">
    <property type="entry name" value="DUF4249"/>
    <property type="match status" value="1"/>
</dbReference>
<dbReference type="AlphaFoldDB" id="A0A7L7L4S2"/>
<dbReference type="KEGG" id="add:HUW48_06935"/>
<evidence type="ECO:0000313" key="2">
    <source>
        <dbReference type="Proteomes" id="UP000514509"/>
    </source>
</evidence>
<dbReference type="InterPro" id="IPR025345">
    <property type="entry name" value="DUF4249"/>
</dbReference>
<protein>
    <submittedName>
        <fullName evidence="1">DUF4249 domain-containing protein</fullName>
    </submittedName>
</protein>
<dbReference type="RefSeq" id="WP_182414988.1">
    <property type="nucleotide sequence ID" value="NZ_CP055153.1"/>
</dbReference>
<reference evidence="1 2" key="2">
    <citation type="submission" date="2020-08" db="EMBL/GenBank/DDBJ databases">
        <title>Adhaeribacter dokdonensis sp. nov., isolated from the rhizosphere of Elymus tsukushiensis, a plant native to the Dokdo Islands, Republic of Korea.</title>
        <authorList>
            <person name="Ghim S.Y."/>
        </authorList>
    </citation>
    <scope>NUCLEOTIDE SEQUENCE [LARGE SCALE GENOMIC DNA]</scope>
    <source>
        <strain evidence="1 2">KUDC8001</strain>
    </source>
</reference>